<name>A0A1B0C5T5_9MUSC</name>
<proteinExistence type="predicted"/>
<evidence type="ECO:0000313" key="1">
    <source>
        <dbReference type="EnsemblMetazoa" id="GPPI049923-PA"/>
    </source>
</evidence>
<reference evidence="1" key="2">
    <citation type="submission" date="2020-05" db="UniProtKB">
        <authorList>
            <consortium name="EnsemblMetazoa"/>
        </authorList>
    </citation>
    <scope>IDENTIFICATION</scope>
    <source>
        <strain evidence="1">IAEA</strain>
    </source>
</reference>
<dbReference type="EnsemblMetazoa" id="GPPI049923-RA">
    <property type="protein sequence ID" value="GPPI049923-PA"/>
    <property type="gene ID" value="GPPI049923"/>
</dbReference>
<dbReference type="EMBL" id="JXJN01026220">
    <property type="status" value="NOT_ANNOTATED_CDS"/>
    <property type="molecule type" value="Genomic_DNA"/>
</dbReference>
<keyword evidence="2" id="KW-1185">Reference proteome</keyword>
<organism evidence="1 2">
    <name type="scientific">Glossina palpalis gambiensis</name>
    <dbReference type="NCBI Taxonomy" id="67801"/>
    <lineage>
        <taxon>Eukaryota</taxon>
        <taxon>Metazoa</taxon>
        <taxon>Ecdysozoa</taxon>
        <taxon>Arthropoda</taxon>
        <taxon>Hexapoda</taxon>
        <taxon>Insecta</taxon>
        <taxon>Pterygota</taxon>
        <taxon>Neoptera</taxon>
        <taxon>Endopterygota</taxon>
        <taxon>Diptera</taxon>
        <taxon>Brachycera</taxon>
        <taxon>Muscomorpha</taxon>
        <taxon>Hippoboscoidea</taxon>
        <taxon>Glossinidae</taxon>
        <taxon>Glossina</taxon>
    </lineage>
</organism>
<reference evidence="2" key="1">
    <citation type="submission" date="2015-01" db="EMBL/GenBank/DDBJ databases">
        <authorList>
            <person name="Aksoy S."/>
            <person name="Warren W."/>
            <person name="Wilson R.K."/>
        </authorList>
    </citation>
    <scope>NUCLEOTIDE SEQUENCE [LARGE SCALE GENOMIC DNA]</scope>
    <source>
        <strain evidence="2">IAEA</strain>
    </source>
</reference>
<dbReference type="Proteomes" id="UP000092460">
    <property type="component" value="Unassembled WGS sequence"/>
</dbReference>
<dbReference type="VEuPathDB" id="VectorBase:GPPI049923"/>
<dbReference type="EMBL" id="JXJN01026221">
    <property type="status" value="NOT_ANNOTATED_CDS"/>
    <property type="molecule type" value="Genomic_DNA"/>
</dbReference>
<dbReference type="Gene3D" id="1.20.5.110">
    <property type="match status" value="1"/>
</dbReference>
<sequence length="78" mass="9262">MSIKLFKNITYYFLCIIAVVICRVTTAKVEVKRANPVVEDQITKIHRLFISHSQLFQQIQKKINSNQYDLEKLTEQKY</sequence>
<dbReference type="AlphaFoldDB" id="A0A1B0C5T5"/>
<evidence type="ECO:0000313" key="2">
    <source>
        <dbReference type="Proteomes" id="UP000092460"/>
    </source>
</evidence>
<protein>
    <submittedName>
        <fullName evidence="1">Uncharacterized protein</fullName>
    </submittedName>
</protein>
<accession>A0A1B0C5T5</accession>